<sequence length="102" mass="11545">MPLGSAPPRSGSSGNSVQWVWGEREQGAERRQGAQGSHAINETDSFIDIWTVRLTKVNPRPSLASSQSHEQDENMDLCQGYHSGRLDTLLFHPYRYRYVGRK</sequence>
<reference evidence="1" key="1">
    <citation type="journal article" date="2023" name="G3 (Bethesda)">
        <title>A reference genome for the long-term kleptoplast-retaining sea slug Elysia crispata morphotype clarki.</title>
        <authorList>
            <person name="Eastman K.E."/>
            <person name="Pendleton A.L."/>
            <person name="Shaikh M.A."/>
            <person name="Suttiyut T."/>
            <person name="Ogas R."/>
            <person name="Tomko P."/>
            <person name="Gavelis G."/>
            <person name="Widhalm J.R."/>
            <person name="Wisecaver J.H."/>
        </authorList>
    </citation>
    <scope>NUCLEOTIDE SEQUENCE</scope>
    <source>
        <strain evidence="1">ECLA1</strain>
    </source>
</reference>
<evidence type="ECO:0000313" key="2">
    <source>
        <dbReference type="Proteomes" id="UP001283361"/>
    </source>
</evidence>
<dbReference type="EMBL" id="JAWDGP010000283">
    <property type="protein sequence ID" value="KAK3801867.1"/>
    <property type="molecule type" value="Genomic_DNA"/>
</dbReference>
<name>A0AAE1BAY0_9GAST</name>
<evidence type="ECO:0000313" key="1">
    <source>
        <dbReference type="EMBL" id="KAK3801867.1"/>
    </source>
</evidence>
<organism evidence="1 2">
    <name type="scientific">Elysia crispata</name>
    <name type="common">lettuce slug</name>
    <dbReference type="NCBI Taxonomy" id="231223"/>
    <lineage>
        <taxon>Eukaryota</taxon>
        <taxon>Metazoa</taxon>
        <taxon>Spiralia</taxon>
        <taxon>Lophotrochozoa</taxon>
        <taxon>Mollusca</taxon>
        <taxon>Gastropoda</taxon>
        <taxon>Heterobranchia</taxon>
        <taxon>Euthyneura</taxon>
        <taxon>Panpulmonata</taxon>
        <taxon>Sacoglossa</taxon>
        <taxon>Placobranchoidea</taxon>
        <taxon>Plakobranchidae</taxon>
        <taxon>Elysia</taxon>
    </lineage>
</organism>
<dbReference type="Proteomes" id="UP001283361">
    <property type="component" value="Unassembled WGS sequence"/>
</dbReference>
<gene>
    <name evidence="1" type="ORF">RRG08_048454</name>
</gene>
<dbReference type="AlphaFoldDB" id="A0AAE1BAY0"/>
<protein>
    <submittedName>
        <fullName evidence="1">Uncharacterized protein</fullName>
    </submittedName>
</protein>
<accession>A0AAE1BAY0</accession>
<comment type="caution">
    <text evidence="1">The sequence shown here is derived from an EMBL/GenBank/DDBJ whole genome shotgun (WGS) entry which is preliminary data.</text>
</comment>
<proteinExistence type="predicted"/>
<keyword evidence="2" id="KW-1185">Reference proteome</keyword>